<accession>A0A9W8Z1J2</accession>
<evidence type="ECO:0000313" key="3">
    <source>
        <dbReference type="EMBL" id="KAJ4396023.1"/>
    </source>
</evidence>
<evidence type="ECO:0000256" key="1">
    <source>
        <dbReference type="SAM" id="Phobius"/>
    </source>
</evidence>
<dbReference type="AlphaFoldDB" id="A0A9W8Z1J2"/>
<feature type="transmembrane region" description="Helical" evidence="1">
    <location>
        <begin position="261"/>
        <end position="280"/>
    </location>
</feature>
<dbReference type="OrthoDB" id="5313079at2759"/>
<feature type="transmembrane region" description="Helical" evidence="1">
    <location>
        <begin position="48"/>
        <end position="70"/>
    </location>
</feature>
<feature type="transmembrane region" description="Helical" evidence="1">
    <location>
        <begin position="139"/>
        <end position="160"/>
    </location>
</feature>
<name>A0A9W8Z1J2_9PEZI</name>
<dbReference type="SUPFAM" id="SSF48097">
    <property type="entry name" value="Regulator of G-protein signaling, RGS"/>
    <property type="match status" value="1"/>
</dbReference>
<gene>
    <name evidence="3" type="ORF">N0V93_000239</name>
</gene>
<dbReference type="InterPro" id="IPR044926">
    <property type="entry name" value="RGS_subdomain_2"/>
</dbReference>
<feature type="transmembrane region" description="Helical" evidence="1">
    <location>
        <begin position="226"/>
        <end position="249"/>
    </location>
</feature>
<evidence type="ECO:0000313" key="4">
    <source>
        <dbReference type="Proteomes" id="UP001140453"/>
    </source>
</evidence>
<organism evidence="3 4">
    <name type="scientific">Gnomoniopsis smithogilvyi</name>
    <dbReference type="NCBI Taxonomy" id="1191159"/>
    <lineage>
        <taxon>Eukaryota</taxon>
        <taxon>Fungi</taxon>
        <taxon>Dikarya</taxon>
        <taxon>Ascomycota</taxon>
        <taxon>Pezizomycotina</taxon>
        <taxon>Sordariomycetes</taxon>
        <taxon>Sordariomycetidae</taxon>
        <taxon>Diaporthales</taxon>
        <taxon>Gnomoniaceae</taxon>
        <taxon>Gnomoniopsis</taxon>
    </lineage>
</organism>
<protein>
    <recommendedName>
        <fullName evidence="2">RGS domain-containing protein</fullName>
    </recommendedName>
</protein>
<feature type="transmembrane region" description="Helical" evidence="1">
    <location>
        <begin position="196"/>
        <end position="214"/>
    </location>
</feature>
<keyword evidence="4" id="KW-1185">Reference proteome</keyword>
<feature type="transmembrane region" description="Helical" evidence="1">
    <location>
        <begin position="82"/>
        <end position="104"/>
    </location>
</feature>
<keyword evidence="1" id="KW-0472">Membrane</keyword>
<dbReference type="InterPro" id="IPR016137">
    <property type="entry name" value="RGS"/>
</dbReference>
<sequence length="562" mass="64196">MAQTNSSVNLDAVGIFYVVFCSLWTLLLAVGVSFLWRRRNLPLVKVRGIHLTFTAIAFLHTYWMAVQLAYIANPFPAQAQFWIMGLYLPIGIALFHASNSRFLYVAKQQRRFAQEGTANSVNYYKKLGRWRLGGHTGKMMPFIGVGITIQVLLTIAMYLLSRKFHPSFGLSGTEVQGNPWEVNTRQTTGWEWWPSLVWQFFWSWIVAPVVLWRARRIHDTLGWRTQTMLCCLASLPATPMWVIALYVPAMTKVNKYWMPPQWIAVSIMGIEVLSVFLPCWQAMRHQALQQETLDIIAAWESRNNTRETNSIGATTLRKKVQHESFFLEKASKGSASTSSTAWSDSSLLNMSALERTLEENPGPLREFSALNDFSGENIAFLAAVAEWKSTYSTENIRNQFIRALGIYHEFVSPQYAEFQINISFQEMAQLEATFEQAARIIYGDSKKVNSSVIPFKSGSDWPMEVITPRRSKGSEVHDSPDASTRELRSSLKHVSYWGEIPMGFNAEIFDQSERSIKYLVLTNTWPKFLSWKSSEMSRSDFNLTNYDSSIMSRISRLLSCDA</sequence>
<comment type="caution">
    <text evidence="3">The sequence shown here is derived from an EMBL/GenBank/DDBJ whole genome shotgun (WGS) entry which is preliminary data.</text>
</comment>
<dbReference type="PROSITE" id="PS50132">
    <property type="entry name" value="RGS"/>
    <property type="match status" value="1"/>
</dbReference>
<keyword evidence="1" id="KW-0812">Transmembrane</keyword>
<evidence type="ECO:0000259" key="2">
    <source>
        <dbReference type="PROSITE" id="PS50132"/>
    </source>
</evidence>
<feature type="transmembrane region" description="Helical" evidence="1">
    <location>
        <begin position="15"/>
        <end position="36"/>
    </location>
</feature>
<dbReference type="InterPro" id="IPR036305">
    <property type="entry name" value="RGS_sf"/>
</dbReference>
<keyword evidence="1" id="KW-1133">Transmembrane helix</keyword>
<feature type="domain" description="RGS" evidence="2">
    <location>
        <begin position="364"/>
        <end position="529"/>
    </location>
</feature>
<reference evidence="3" key="1">
    <citation type="submission" date="2022-10" db="EMBL/GenBank/DDBJ databases">
        <title>Tapping the CABI collections for fungal endophytes: first genome assemblies for Collariella, Neodidymelliopsis, Ascochyta clinopodiicola, Didymella pomorum, Didymosphaeria variabile, Neocosmospora piperis and Neocucurbitaria cava.</title>
        <authorList>
            <person name="Hill R."/>
        </authorList>
    </citation>
    <scope>NUCLEOTIDE SEQUENCE</scope>
    <source>
        <strain evidence="3">IMI 355082</strain>
    </source>
</reference>
<dbReference type="EMBL" id="JAPEVB010000001">
    <property type="protein sequence ID" value="KAJ4396023.1"/>
    <property type="molecule type" value="Genomic_DNA"/>
</dbReference>
<dbReference type="Proteomes" id="UP001140453">
    <property type="component" value="Unassembled WGS sequence"/>
</dbReference>
<proteinExistence type="predicted"/>
<dbReference type="Gene3D" id="1.10.167.10">
    <property type="entry name" value="Regulator of G-protein Signalling 4, domain 2"/>
    <property type="match status" value="1"/>
</dbReference>